<organism evidence="1 2">
    <name type="scientific">Steinernema hermaphroditum</name>
    <dbReference type="NCBI Taxonomy" id="289476"/>
    <lineage>
        <taxon>Eukaryota</taxon>
        <taxon>Metazoa</taxon>
        <taxon>Ecdysozoa</taxon>
        <taxon>Nematoda</taxon>
        <taxon>Chromadorea</taxon>
        <taxon>Rhabditida</taxon>
        <taxon>Tylenchina</taxon>
        <taxon>Panagrolaimomorpha</taxon>
        <taxon>Strongyloidoidea</taxon>
        <taxon>Steinernematidae</taxon>
        <taxon>Steinernema</taxon>
    </lineage>
</organism>
<protein>
    <submittedName>
        <fullName evidence="1">Uncharacterized protein</fullName>
    </submittedName>
</protein>
<sequence length="72" mass="8398">MVFRGARIIFLRRLTKKRRRSETSRNYWMASCFSSLGDFPQSLKYDDHDATFFEGGEVHLTHQNFPEGVGAQ</sequence>
<dbReference type="EMBL" id="JAUCMV010000002">
    <property type="protein sequence ID" value="KAK0416583.1"/>
    <property type="molecule type" value="Genomic_DNA"/>
</dbReference>
<accession>A0AA39M0R1</accession>
<reference evidence="1" key="1">
    <citation type="submission" date="2023-06" db="EMBL/GenBank/DDBJ databases">
        <title>Genomic analysis of the entomopathogenic nematode Steinernema hermaphroditum.</title>
        <authorList>
            <person name="Schwarz E.M."/>
            <person name="Heppert J.K."/>
            <person name="Baniya A."/>
            <person name="Schwartz H.T."/>
            <person name="Tan C.-H."/>
            <person name="Antoshechkin I."/>
            <person name="Sternberg P.W."/>
            <person name="Goodrich-Blair H."/>
            <person name="Dillman A.R."/>
        </authorList>
    </citation>
    <scope>NUCLEOTIDE SEQUENCE</scope>
    <source>
        <strain evidence="1">PS9179</strain>
        <tissue evidence="1">Whole animal</tissue>
    </source>
</reference>
<comment type="caution">
    <text evidence="1">The sequence shown here is derived from an EMBL/GenBank/DDBJ whole genome shotgun (WGS) entry which is preliminary data.</text>
</comment>
<gene>
    <name evidence="1" type="ORF">QR680_012574</name>
</gene>
<evidence type="ECO:0000313" key="1">
    <source>
        <dbReference type="EMBL" id="KAK0416583.1"/>
    </source>
</evidence>
<dbReference type="AlphaFoldDB" id="A0AA39M0R1"/>
<keyword evidence="2" id="KW-1185">Reference proteome</keyword>
<dbReference type="Proteomes" id="UP001175271">
    <property type="component" value="Unassembled WGS sequence"/>
</dbReference>
<name>A0AA39M0R1_9BILA</name>
<proteinExistence type="predicted"/>
<evidence type="ECO:0000313" key="2">
    <source>
        <dbReference type="Proteomes" id="UP001175271"/>
    </source>
</evidence>